<reference evidence="1 2" key="1">
    <citation type="submission" date="2016-10" db="EMBL/GenBank/DDBJ databases">
        <authorList>
            <person name="de Groot N.N."/>
        </authorList>
    </citation>
    <scope>NUCLEOTIDE SEQUENCE [LARGE SCALE GENOMIC DNA]</scope>
    <source>
        <strain evidence="1 2">DSM 19548</strain>
    </source>
</reference>
<dbReference type="Proteomes" id="UP000198728">
    <property type="component" value="Unassembled WGS sequence"/>
</dbReference>
<organism evidence="1 2">
    <name type="scientific">Tropicimonas isoalkanivorans</name>
    <dbReference type="NCBI Taxonomy" id="441112"/>
    <lineage>
        <taxon>Bacteria</taxon>
        <taxon>Pseudomonadati</taxon>
        <taxon>Pseudomonadota</taxon>
        <taxon>Alphaproteobacteria</taxon>
        <taxon>Rhodobacterales</taxon>
        <taxon>Roseobacteraceae</taxon>
        <taxon>Tropicimonas</taxon>
    </lineage>
</organism>
<dbReference type="RefSeq" id="WP_093360045.1">
    <property type="nucleotide sequence ID" value="NZ_FOLG01000003.1"/>
</dbReference>
<keyword evidence="2" id="KW-1185">Reference proteome</keyword>
<dbReference type="OrthoDB" id="7872823at2"/>
<sequence>MTPSGLDESDALLRRRLRVAGWEDGEAILAGKRASACVHCSARLGCGAGALAEMVGGTQKVRLPSAMPLAPGDEVVVAMESGAFLGAAIRAYLLPPAALAATAMASLAAGLPDAATAALCIPALALSFLPLARADRRERQRANMRIEGRIGEEGAL</sequence>
<accession>A0A1I1HFL9</accession>
<protein>
    <submittedName>
        <fullName evidence="1">Positive regulator of sigma(E), RseC/MucC</fullName>
    </submittedName>
</protein>
<dbReference type="STRING" id="441112.SAMN04488094_10354"/>
<name>A0A1I1HFL9_9RHOB</name>
<dbReference type="PANTHER" id="PTHR35867:SF1">
    <property type="entry name" value="PROTEIN RSEC"/>
    <property type="match status" value="1"/>
</dbReference>
<proteinExistence type="predicted"/>
<dbReference type="InterPro" id="IPR026268">
    <property type="entry name" value="RseC"/>
</dbReference>
<dbReference type="AlphaFoldDB" id="A0A1I1HFL9"/>
<dbReference type="EMBL" id="FOLG01000003">
    <property type="protein sequence ID" value="SFC19920.1"/>
    <property type="molecule type" value="Genomic_DNA"/>
</dbReference>
<evidence type="ECO:0000313" key="2">
    <source>
        <dbReference type="Proteomes" id="UP000198728"/>
    </source>
</evidence>
<dbReference type="Pfam" id="PF04246">
    <property type="entry name" value="RseC_MucC"/>
    <property type="match status" value="1"/>
</dbReference>
<dbReference type="PANTHER" id="PTHR35867">
    <property type="entry name" value="PROTEIN RSEC"/>
    <property type="match status" value="1"/>
</dbReference>
<dbReference type="InterPro" id="IPR007359">
    <property type="entry name" value="SigmaE_reg_RseC_MucC"/>
</dbReference>
<evidence type="ECO:0000313" key="1">
    <source>
        <dbReference type="EMBL" id="SFC19920.1"/>
    </source>
</evidence>
<gene>
    <name evidence="1" type="ORF">SAMN04488094_10354</name>
</gene>
<dbReference type="PIRSF" id="PIRSF004923">
    <property type="entry name" value="RseC"/>
    <property type="match status" value="1"/>
</dbReference>